<keyword evidence="2" id="KW-1185">Reference proteome</keyword>
<evidence type="ECO:0000313" key="1">
    <source>
        <dbReference type="EMBL" id="BET01726.1"/>
    </source>
</evidence>
<organism evidence="1 2">
    <name type="scientific">Nesidiocoris tenuis</name>
    <dbReference type="NCBI Taxonomy" id="355587"/>
    <lineage>
        <taxon>Eukaryota</taxon>
        <taxon>Metazoa</taxon>
        <taxon>Ecdysozoa</taxon>
        <taxon>Arthropoda</taxon>
        <taxon>Hexapoda</taxon>
        <taxon>Insecta</taxon>
        <taxon>Pterygota</taxon>
        <taxon>Neoptera</taxon>
        <taxon>Paraneoptera</taxon>
        <taxon>Hemiptera</taxon>
        <taxon>Heteroptera</taxon>
        <taxon>Panheteroptera</taxon>
        <taxon>Cimicomorpha</taxon>
        <taxon>Miridae</taxon>
        <taxon>Dicyphina</taxon>
        <taxon>Nesidiocoris</taxon>
    </lineage>
</organism>
<accession>A0ABN7BBG8</accession>
<dbReference type="Proteomes" id="UP001307889">
    <property type="component" value="Chromosome 13"/>
</dbReference>
<dbReference type="EMBL" id="AP028921">
    <property type="protein sequence ID" value="BET01726.1"/>
    <property type="molecule type" value="Genomic_DNA"/>
</dbReference>
<gene>
    <name evidence="1" type="ORF">NTJ_14542</name>
</gene>
<evidence type="ECO:0000313" key="2">
    <source>
        <dbReference type="Proteomes" id="UP001307889"/>
    </source>
</evidence>
<sequence length="104" mass="11653">MSESRCNNTLMFMLCFRSTGSSFSLSDSVAMNVHAAFKKEQQTQLAVIENYVRKSKLLKSKTKATTFSPIPDQTELDTNVAANFWNAFRGKPRLITEGCGPLLR</sequence>
<protein>
    <submittedName>
        <fullName evidence="1">Uncharacterized protein</fullName>
    </submittedName>
</protein>
<proteinExistence type="predicted"/>
<reference evidence="1 2" key="1">
    <citation type="submission" date="2023-09" db="EMBL/GenBank/DDBJ databases">
        <title>Nesidiocoris tenuis whole genome shotgun sequence.</title>
        <authorList>
            <person name="Shibata T."/>
            <person name="Shimoda M."/>
            <person name="Kobayashi T."/>
            <person name="Uehara T."/>
        </authorList>
    </citation>
    <scope>NUCLEOTIDE SEQUENCE [LARGE SCALE GENOMIC DNA]</scope>
    <source>
        <strain evidence="1 2">Japan</strain>
    </source>
</reference>
<name>A0ABN7BBG8_9HEMI</name>